<evidence type="ECO:0000256" key="4">
    <source>
        <dbReference type="ARBA" id="ARBA00022741"/>
    </source>
</evidence>
<feature type="compositionally biased region" description="Basic residues" evidence="9">
    <location>
        <begin position="1197"/>
        <end position="1207"/>
    </location>
</feature>
<evidence type="ECO:0000256" key="1">
    <source>
        <dbReference type="ARBA" id="ARBA00012513"/>
    </source>
</evidence>
<comment type="catalytic activity">
    <reaction evidence="8">
        <text>L-seryl-[protein] + ATP = O-phospho-L-seryl-[protein] + ADP + H(+)</text>
        <dbReference type="Rhea" id="RHEA:17989"/>
        <dbReference type="Rhea" id="RHEA-COMP:9863"/>
        <dbReference type="Rhea" id="RHEA-COMP:11604"/>
        <dbReference type="ChEBI" id="CHEBI:15378"/>
        <dbReference type="ChEBI" id="CHEBI:29999"/>
        <dbReference type="ChEBI" id="CHEBI:30616"/>
        <dbReference type="ChEBI" id="CHEBI:83421"/>
        <dbReference type="ChEBI" id="CHEBI:456216"/>
        <dbReference type="EC" id="2.7.11.1"/>
    </reaction>
</comment>
<dbReference type="EMBL" id="JARBJD010000066">
    <property type="protein sequence ID" value="KAK2955520.1"/>
    <property type="molecule type" value="Genomic_DNA"/>
</dbReference>
<feature type="region of interest" description="Disordered" evidence="9">
    <location>
        <begin position="1"/>
        <end position="24"/>
    </location>
</feature>
<organism evidence="11 12">
    <name type="scientific">Blattamonas nauphoetae</name>
    <dbReference type="NCBI Taxonomy" id="2049346"/>
    <lineage>
        <taxon>Eukaryota</taxon>
        <taxon>Metamonada</taxon>
        <taxon>Preaxostyla</taxon>
        <taxon>Oxymonadida</taxon>
        <taxon>Blattamonas</taxon>
    </lineage>
</organism>
<dbReference type="Proteomes" id="UP001281761">
    <property type="component" value="Unassembled WGS sequence"/>
</dbReference>
<proteinExistence type="predicted"/>
<dbReference type="InterPro" id="IPR008271">
    <property type="entry name" value="Ser/Thr_kinase_AS"/>
</dbReference>
<dbReference type="CDD" id="cd14014">
    <property type="entry name" value="STKc_PknB_like"/>
    <property type="match status" value="1"/>
</dbReference>
<feature type="region of interest" description="Disordered" evidence="9">
    <location>
        <begin position="545"/>
        <end position="587"/>
    </location>
</feature>
<evidence type="ECO:0000256" key="2">
    <source>
        <dbReference type="ARBA" id="ARBA00022527"/>
    </source>
</evidence>
<evidence type="ECO:0000313" key="12">
    <source>
        <dbReference type="Proteomes" id="UP001281761"/>
    </source>
</evidence>
<dbReference type="InterPro" id="IPR011009">
    <property type="entry name" value="Kinase-like_dom_sf"/>
</dbReference>
<dbReference type="InterPro" id="IPR000719">
    <property type="entry name" value="Prot_kinase_dom"/>
</dbReference>
<evidence type="ECO:0000259" key="10">
    <source>
        <dbReference type="PROSITE" id="PS50011"/>
    </source>
</evidence>
<dbReference type="Pfam" id="PF00069">
    <property type="entry name" value="Pkinase"/>
    <property type="match status" value="1"/>
</dbReference>
<dbReference type="Gene3D" id="1.10.510.10">
    <property type="entry name" value="Transferase(Phosphotransferase) domain 1"/>
    <property type="match status" value="1"/>
</dbReference>
<accession>A0ABQ9XVN0</accession>
<evidence type="ECO:0000256" key="8">
    <source>
        <dbReference type="ARBA" id="ARBA00048679"/>
    </source>
</evidence>
<feature type="compositionally biased region" description="Basic and acidic residues" evidence="9">
    <location>
        <begin position="1071"/>
        <end position="1108"/>
    </location>
</feature>
<keyword evidence="6" id="KW-0067">ATP-binding</keyword>
<keyword evidence="4" id="KW-0547">Nucleotide-binding</keyword>
<gene>
    <name evidence="11" type="ORF">BLNAU_9567</name>
</gene>
<name>A0ABQ9XVN0_9EUKA</name>
<evidence type="ECO:0000256" key="3">
    <source>
        <dbReference type="ARBA" id="ARBA00022679"/>
    </source>
</evidence>
<feature type="domain" description="Protein kinase" evidence="10">
    <location>
        <begin position="86"/>
        <end position="428"/>
    </location>
</feature>
<dbReference type="PROSITE" id="PS50011">
    <property type="entry name" value="PROTEIN_KINASE_DOM"/>
    <property type="match status" value="1"/>
</dbReference>
<dbReference type="PROSITE" id="PS00108">
    <property type="entry name" value="PROTEIN_KINASE_ST"/>
    <property type="match status" value="1"/>
</dbReference>
<dbReference type="PANTHER" id="PTHR22983:SF6">
    <property type="entry name" value="SERINE_THREONINE-PROTEIN KINASE 36"/>
    <property type="match status" value="1"/>
</dbReference>
<dbReference type="SUPFAM" id="SSF56112">
    <property type="entry name" value="Protein kinase-like (PK-like)"/>
    <property type="match status" value="1"/>
</dbReference>
<feature type="compositionally biased region" description="Basic and acidic residues" evidence="9">
    <location>
        <begin position="1027"/>
        <end position="1064"/>
    </location>
</feature>
<evidence type="ECO:0000256" key="7">
    <source>
        <dbReference type="ARBA" id="ARBA00047899"/>
    </source>
</evidence>
<feature type="compositionally biased region" description="Basic and acidic residues" evidence="9">
    <location>
        <begin position="851"/>
        <end position="888"/>
    </location>
</feature>
<dbReference type="SMART" id="SM00220">
    <property type="entry name" value="S_TKc"/>
    <property type="match status" value="1"/>
</dbReference>
<feature type="compositionally biased region" description="Polar residues" evidence="9">
    <location>
        <begin position="10"/>
        <end position="19"/>
    </location>
</feature>
<feature type="compositionally biased region" description="Basic and acidic residues" evidence="9">
    <location>
        <begin position="765"/>
        <end position="844"/>
    </location>
</feature>
<reference evidence="11 12" key="1">
    <citation type="journal article" date="2022" name="bioRxiv">
        <title>Genomics of Preaxostyla Flagellates Illuminates Evolutionary Transitions and the Path Towards Mitochondrial Loss.</title>
        <authorList>
            <person name="Novak L.V.F."/>
            <person name="Treitli S.C."/>
            <person name="Pyrih J."/>
            <person name="Halakuc P."/>
            <person name="Pipaliya S.V."/>
            <person name="Vacek V."/>
            <person name="Brzon O."/>
            <person name="Soukal P."/>
            <person name="Eme L."/>
            <person name="Dacks J.B."/>
            <person name="Karnkowska A."/>
            <person name="Elias M."/>
            <person name="Hampl V."/>
        </authorList>
    </citation>
    <scope>NUCLEOTIDE SEQUENCE [LARGE SCALE GENOMIC DNA]</scope>
    <source>
        <strain evidence="11">NAU3</strain>
        <tissue evidence="11">Gut</tissue>
    </source>
</reference>
<feature type="compositionally biased region" description="Basic and acidic residues" evidence="9">
    <location>
        <begin position="1115"/>
        <end position="1152"/>
    </location>
</feature>
<feature type="compositionally biased region" description="Basic and acidic residues" evidence="9">
    <location>
        <begin position="939"/>
        <end position="976"/>
    </location>
</feature>
<feature type="compositionally biased region" description="Basic and acidic residues" evidence="9">
    <location>
        <begin position="516"/>
        <end position="533"/>
    </location>
</feature>
<feature type="compositionally biased region" description="Polar residues" evidence="9">
    <location>
        <begin position="549"/>
        <end position="561"/>
    </location>
</feature>
<sequence>MSRFSRKRNQAQYSDNIPTRSLHDDEDTFKELDELEKNLGVQTTTDRLREETDDAEIEEAIDYLEEFMGTGQLPTEMTDEDLSIVLTALKELEDNAETSVKAIMESLNCLRAEYEMTPPDERNPIDLKLIQEEEDATEKGLKKSLESVRPTRIALEKWLSGTSRDPDELNRVLQEYIVVRKAGNMTAKVIDNSSVDLAEYYSASMIKACNIINPFIIEVDSCMRTVDGNRHVLFLEYADQGNLSAIIKANENRGIPEHLAKHILYMLLSGLTDLHQNGFIHRDIKPSNLLFAYDPLRQTVRLVISDFSFLKRIGEPAPFSSTNHTICGTPLFMPPEAVKKDPYDHKLDIWAAGCVFYEMLTGEHPFKTESMSELDSKILSGPNFNHPILAPLILSCPPLDDLLHKMFAQNPADRIDTLGSQLLNHPYFTTTFPPIDPNGVQFQWPAFVGLQTGNYNPQHHSPVPTNHPRTIPLPSAPTAIQVIEETCVGGHQSNGVPVSVPPTQPEVAPRNRFAKRQQERDKTGTDENGEDFSRQMLEDERGRMDRFQNPANTQDIAQPTRFSPEPVSDPTPLQPQPAQNRFRRTTAKAEEKVTVACEYCGVAVEIGQMEQHVQKMHSGDVEAGKRAMEAQKQMEEERRRKREENERREQEEKERREQEETERRDREQVELQKPQRGEERNERDEKERIERERLRKERETEEKKKAEKDKREQEENQRRERQKEEERRKAEKERIRQAEKQRKERQKESDRQYAEAERRKRKERERREREEKEARDRNERAEKAQREREEKERRERQKEDERRKAEKDRRDRDERERREREEKERRERQREEENEKRRNEENGREKKRTRREGTKRTAERRREREEKERRERQREEENEKRRNEENGREKKRTRREGTKRTAERRREREEKERRERQREEENEKRRNEENGREKKRTRREGTKRTAERRREREEKERRERQREEENEKRRNEENGREKKRTRREGTKRTAERRREREEKERRERQREEENEKRRNEENGREKKRTRREGTKRTAERRREREEKERRERQREEENEKRRNEENGREKKRTRREGTKRTAERRREREEKERRERQREEENEKRRNEENGREKKRTRREGTKRTAERRREREEKERRERQREEENEKRRNEENGREKKRTRREGTKRTAERRREREEKERRERQREEENEKRRNEENGREKKRRDGHKRMSVNPHFSTDEFLPNHSSQLWSCGSSS</sequence>
<feature type="region of interest" description="Disordered" evidence="9">
    <location>
        <begin position="490"/>
        <end position="533"/>
    </location>
</feature>
<feature type="compositionally biased region" description="Basic and acidic residues" evidence="9">
    <location>
        <begin position="1159"/>
        <end position="1196"/>
    </location>
</feature>
<keyword evidence="12" id="KW-1185">Reference proteome</keyword>
<evidence type="ECO:0000256" key="5">
    <source>
        <dbReference type="ARBA" id="ARBA00022777"/>
    </source>
</evidence>
<evidence type="ECO:0000256" key="6">
    <source>
        <dbReference type="ARBA" id="ARBA00022840"/>
    </source>
</evidence>
<keyword evidence="5 11" id="KW-0418">Kinase</keyword>
<dbReference type="EC" id="2.7.11.1" evidence="1"/>
<feature type="compositionally biased region" description="Polar residues" evidence="9">
    <location>
        <begin position="1221"/>
        <end position="1233"/>
    </location>
</feature>
<feature type="compositionally biased region" description="Basic and acidic residues" evidence="9">
    <location>
        <begin position="983"/>
        <end position="1020"/>
    </location>
</feature>
<evidence type="ECO:0000256" key="9">
    <source>
        <dbReference type="SAM" id="MobiDB-lite"/>
    </source>
</evidence>
<keyword evidence="3 11" id="KW-0808">Transferase</keyword>
<evidence type="ECO:0000313" key="11">
    <source>
        <dbReference type="EMBL" id="KAK2955520.1"/>
    </source>
</evidence>
<feature type="region of interest" description="Disordered" evidence="9">
    <location>
        <begin position="615"/>
        <end position="1233"/>
    </location>
</feature>
<dbReference type="GO" id="GO:0004691">
    <property type="term" value="F:cAMP-dependent protein kinase activity"/>
    <property type="evidence" value="ECO:0007669"/>
    <property type="project" value="UniProtKB-EC"/>
</dbReference>
<comment type="caution">
    <text evidence="11">The sequence shown here is derived from an EMBL/GenBank/DDBJ whole genome shotgun (WGS) entry which is preliminary data.</text>
</comment>
<keyword evidence="2" id="KW-0723">Serine/threonine-protein kinase</keyword>
<feature type="compositionally biased region" description="Basic and acidic residues" evidence="9">
    <location>
        <begin position="617"/>
        <end position="758"/>
    </location>
</feature>
<dbReference type="PANTHER" id="PTHR22983">
    <property type="entry name" value="PROTEIN KINASE RELATED"/>
    <property type="match status" value="1"/>
</dbReference>
<protein>
    <recommendedName>
        <fullName evidence="1">non-specific serine/threonine protein kinase</fullName>
        <ecNumber evidence="1">2.7.11.1</ecNumber>
    </recommendedName>
</protein>
<feature type="compositionally biased region" description="Basic and acidic residues" evidence="9">
    <location>
        <begin position="895"/>
        <end position="932"/>
    </location>
</feature>
<comment type="catalytic activity">
    <reaction evidence="7">
        <text>L-threonyl-[protein] + ATP = O-phospho-L-threonyl-[protein] + ADP + H(+)</text>
        <dbReference type="Rhea" id="RHEA:46608"/>
        <dbReference type="Rhea" id="RHEA-COMP:11060"/>
        <dbReference type="Rhea" id="RHEA-COMP:11605"/>
        <dbReference type="ChEBI" id="CHEBI:15378"/>
        <dbReference type="ChEBI" id="CHEBI:30013"/>
        <dbReference type="ChEBI" id="CHEBI:30616"/>
        <dbReference type="ChEBI" id="CHEBI:61977"/>
        <dbReference type="ChEBI" id="CHEBI:456216"/>
        <dbReference type="EC" id="2.7.11.1"/>
    </reaction>
</comment>